<keyword evidence="3" id="KW-1185">Reference proteome</keyword>
<name>A0A2N8ZB53_9VIBR</name>
<dbReference type="Proteomes" id="UP000235828">
    <property type="component" value="Chromosome A"/>
</dbReference>
<gene>
    <name evidence="2" type="ORF">VTAP4600_A1143</name>
</gene>
<dbReference type="OrthoDB" id="6198264at2"/>
<protein>
    <submittedName>
        <fullName evidence="2">Uncharacterized protein</fullName>
    </submittedName>
</protein>
<keyword evidence="1" id="KW-0732">Signal</keyword>
<sequence length="263" mass="29683">MKMNTVCCFMFLALPFSTFASDEFQSSTSALEVCPADFFTQSAIVFNSVTICATKEVKRTKLVHAANVTAQWLDNDQDGKVDEPRLLPLLKQNKATLLMSARGFSEQAFEKIEPDLENTIGQDLSGEETAPIDRRDASQEEIHHLIVNAGWQNLAPTVFSDTKAQGSLLYKQWQKAEQQGSYSYDDPTCDDSCKTVEFFYLATAAYLGSSADLQSDEMMIKNRRSLKQKLPELVNMMESFDYQYPVHLWPDGNYAHQSNILIK</sequence>
<dbReference type="KEGG" id="vta:A1143"/>
<dbReference type="AlphaFoldDB" id="A0A2N8ZB53"/>
<proteinExistence type="predicted"/>
<evidence type="ECO:0000313" key="3">
    <source>
        <dbReference type="Proteomes" id="UP000235828"/>
    </source>
</evidence>
<organism evidence="2 3">
    <name type="scientific">Vibrio tapetis subsp. tapetis</name>
    <dbReference type="NCBI Taxonomy" id="1671868"/>
    <lineage>
        <taxon>Bacteria</taxon>
        <taxon>Pseudomonadati</taxon>
        <taxon>Pseudomonadota</taxon>
        <taxon>Gammaproteobacteria</taxon>
        <taxon>Vibrionales</taxon>
        <taxon>Vibrionaceae</taxon>
        <taxon>Vibrio</taxon>
    </lineage>
</organism>
<feature type="chain" id="PRO_5014802608" evidence="1">
    <location>
        <begin position="21"/>
        <end position="263"/>
    </location>
</feature>
<evidence type="ECO:0000313" key="2">
    <source>
        <dbReference type="EMBL" id="SON49122.1"/>
    </source>
</evidence>
<dbReference type="EMBL" id="LT960611">
    <property type="protein sequence ID" value="SON49122.1"/>
    <property type="molecule type" value="Genomic_DNA"/>
</dbReference>
<evidence type="ECO:0000256" key="1">
    <source>
        <dbReference type="SAM" id="SignalP"/>
    </source>
</evidence>
<reference evidence="2 3" key="1">
    <citation type="submission" date="2017-10" db="EMBL/GenBank/DDBJ databases">
        <authorList>
            <person name="Banno H."/>
            <person name="Chua N.-H."/>
        </authorList>
    </citation>
    <scope>NUCLEOTIDE SEQUENCE [LARGE SCALE GENOMIC DNA]</scope>
    <source>
        <strain evidence="2">Vibrio tapetis CECT4600</strain>
    </source>
</reference>
<accession>A0A2N8ZB53</accession>
<feature type="signal peptide" evidence="1">
    <location>
        <begin position="1"/>
        <end position="20"/>
    </location>
</feature>
<dbReference type="RefSeq" id="WP_102521841.1">
    <property type="nucleotide sequence ID" value="NZ_LT960611.1"/>
</dbReference>